<protein>
    <submittedName>
        <fullName evidence="2">FHA domain-containing protein</fullName>
    </submittedName>
</protein>
<dbReference type="RefSeq" id="WP_320942092.1">
    <property type="nucleotide sequence ID" value="NZ_BAABEU010000001.1"/>
</dbReference>
<sequence length="154" mass="16792">MNASRDDTTPGTTHGSWGAGHPHLIVSQDGTHRIFNLESDNVRIGSAVDSELRLADIDPLHAQIVHDAHDEYVLIPHGAMDLSHAPMYIEAVDAEGAILRTGARFTMGGWMFVYARDEFADHGRPYGGREGGEGTHQSRQPERPDYTGSHPTGP</sequence>
<evidence type="ECO:0000313" key="3">
    <source>
        <dbReference type="Proteomes" id="UP001323798"/>
    </source>
</evidence>
<reference evidence="2 3" key="1">
    <citation type="submission" date="2023-11" db="EMBL/GenBank/DDBJ databases">
        <title>Genome sequence of Microbacterium rhizosphaerae KACC 19337.</title>
        <authorList>
            <person name="Choi H."/>
            <person name="Kim S."/>
            <person name="Kim Y."/>
            <person name="Kwon S.-W."/>
            <person name="Heo J."/>
        </authorList>
    </citation>
    <scope>NUCLEOTIDE SEQUENCE [LARGE SCALE GENOMIC DNA]</scope>
    <source>
        <strain evidence="2 3">KACC 19337</strain>
    </source>
</reference>
<dbReference type="EMBL" id="CP139368">
    <property type="protein sequence ID" value="WPR89376.1"/>
    <property type="molecule type" value="Genomic_DNA"/>
</dbReference>
<name>A0ABZ0SM85_9MICO</name>
<accession>A0ABZ0SM85</accession>
<feature type="region of interest" description="Disordered" evidence="1">
    <location>
        <begin position="124"/>
        <end position="154"/>
    </location>
</feature>
<gene>
    <name evidence="2" type="ORF">SM116_16695</name>
</gene>
<dbReference type="CDD" id="cd00060">
    <property type="entry name" value="FHA"/>
    <property type="match status" value="1"/>
</dbReference>
<evidence type="ECO:0000256" key="1">
    <source>
        <dbReference type="SAM" id="MobiDB-lite"/>
    </source>
</evidence>
<dbReference type="InterPro" id="IPR008984">
    <property type="entry name" value="SMAD_FHA_dom_sf"/>
</dbReference>
<organism evidence="2 3">
    <name type="scientific">Microbacterium rhizosphaerae</name>
    <dbReference type="NCBI Taxonomy" id="1678237"/>
    <lineage>
        <taxon>Bacteria</taxon>
        <taxon>Bacillati</taxon>
        <taxon>Actinomycetota</taxon>
        <taxon>Actinomycetes</taxon>
        <taxon>Micrococcales</taxon>
        <taxon>Microbacteriaceae</taxon>
        <taxon>Microbacterium</taxon>
    </lineage>
</organism>
<keyword evidence="3" id="KW-1185">Reference proteome</keyword>
<feature type="region of interest" description="Disordered" evidence="1">
    <location>
        <begin position="1"/>
        <end position="22"/>
    </location>
</feature>
<evidence type="ECO:0000313" key="2">
    <source>
        <dbReference type="EMBL" id="WPR89376.1"/>
    </source>
</evidence>
<dbReference type="SUPFAM" id="SSF49879">
    <property type="entry name" value="SMAD/FHA domain"/>
    <property type="match status" value="1"/>
</dbReference>
<proteinExistence type="predicted"/>
<dbReference type="Proteomes" id="UP001323798">
    <property type="component" value="Chromosome"/>
</dbReference>